<dbReference type="InterPro" id="IPR003594">
    <property type="entry name" value="HATPase_dom"/>
</dbReference>
<dbReference type="InterPro" id="IPR005467">
    <property type="entry name" value="His_kinase_dom"/>
</dbReference>
<dbReference type="eggNOG" id="COG2198">
    <property type="taxonomic scope" value="Bacteria"/>
</dbReference>
<evidence type="ECO:0000259" key="17">
    <source>
        <dbReference type="PROSITE" id="PS50894"/>
    </source>
</evidence>
<comment type="function">
    <text evidence="13">Involved in the transmission of sensory signals from the chemoreceptors to the flagellar motors. CheA is autophosphorylated; it can transfer its phosphate group to either CheB or CheY.</text>
</comment>
<reference evidence="18 19" key="2">
    <citation type="submission" date="2014-10" db="EMBL/GenBank/DDBJ databases">
        <title>Comparative genomics of the Paenibacillus odorifer group.</title>
        <authorList>
            <person name="Tsai Y.-C."/>
            <person name="Martin N."/>
            <person name="Korlach J."/>
            <person name="Wiedmann M."/>
        </authorList>
    </citation>
    <scope>NUCLEOTIDE SEQUENCE [LARGE SCALE GENOMIC DNA]</scope>
    <source>
        <strain evidence="18 19">DSM 18334</strain>
    </source>
</reference>
<dbReference type="GO" id="GO:0005524">
    <property type="term" value="F:ATP binding"/>
    <property type="evidence" value="ECO:0007669"/>
    <property type="project" value="UniProtKB-KW"/>
</dbReference>
<dbReference type="InterPro" id="IPR036890">
    <property type="entry name" value="HATPase_C_sf"/>
</dbReference>
<dbReference type="Gene3D" id="2.30.30.40">
    <property type="entry name" value="SH3 Domains"/>
    <property type="match status" value="1"/>
</dbReference>
<evidence type="ECO:0000256" key="3">
    <source>
        <dbReference type="ARBA" id="ARBA00012438"/>
    </source>
</evidence>
<keyword evidence="19" id="KW-1185">Reference proteome</keyword>
<dbReference type="InterPro" id="IPR051315">
    <property type="entry name" value="Bact_Chemotaxis_CheA"/>
</dbReference>
<feature type="domain" description="Histidine kinase" evidence="15">
    <location>
        <begin position="333"/>
        <end position="537"/>
    </location>
</feature>
<dbReference type="InterPro" id="IPR036641">
    <property type="entry name" value="HPT_dom_sf"/>
</dbReference>
<dbReference type="CDD" id="cd00088">
    <property type="entry name" value="HPT"/>
    <property type="match status" value="1"/>
</dbReference>
<dbReference type="InterPro" id="IPR002545">
    <property type="entry name" value="CheW-lke_dom"/>
</dbReference>
<evidence type="ECO:0000256" key="10">
    <source>
        <dbReference type="ARBA" id="ARBA00022777"/>
    </source>
</evidence>
<reference evidence="18 19" key="1">
    <citation type="submission" date="2014-08" db="EMBL/GenBank/DDBJ databases">
        <authorList>
            <person name="den Bakker H.C."/>
        </authorList>
    </citation>
    <scope>NUCLEOTIDE SEQUENCE [LARGE SCALE GENOMIC DNA]</scope>
    <source>
        <strain evidence="18 19">DSM 18334</strain>
    </source>
</reference>
<evidence type="ECO:0000256" key="6">
    <source>
        <dbReference type="ARBA" id="ARBA00022500"/>
    </source>
</evidence>
<keyword evidence="6" id="KW-0145">Chemotaxis</keyword>
<dbReference type="PROSITE" id="PS50894">
    <property type="entry name" value="HPT"/>
    <property type="match status" value="1"/>
</dbReference>
<dbReference type="OrthoDB" id="9803176at2"/>
<accession>A0A098MF56</accession>
<keyword evidence="11" id="KW-0067">ATP-binding</keyword>
<dbReference type="GO" id="GO:0000155">
    <property type="term" value="F:phosphorelay sensor kinase activity"/>
    <property type="evidence" value="ECO:0007669"/>
    <property type="project" value="InterPro"/>
</dbReference>
<dbReference type="FunFam" id="3.30.565.10:FF:000016">
    <property type="entry name" value="Chemotaxis protein CheA, putative"/>
    <property type="match status" value="1"/>
</dbReference>
<keyword evidence="12" id="KW-0902">Two-component regulatory system</keyword>
<dbReference type="PANTHER" id="PTHR43395:SF10">
    <property type="entry name" value="CHEMOTAXIS PROTEIN CHEA"/>
    <property type="match status" value="1"/>
</dbReference>
<dbReference type="SUPFAM" id="SSF47384">
    <property type="entry name" value="Homodimeric domain of signal transducing histidine kinase"/>
    <property type="match status" value="1"/>
</dbReference>
<dbReference type="Pfam" id="PF02895">
    <property type="entry name" value="H-kinase_dim"/>
    <property type="match status" value="1"/>
</dbReference>
<dbReference type="PROSITE" id="PS50109">
    <property type="entry name" value="HIS_KIN"/>
    <property type="match status" value="1"/>
</dbReference>
<gene>
    <name evidence="18" type="ORF">PWYN_13180</name>
</gene>
<evidence type="ECO:0000256" key="7">
    <source>
        <dbReference type="ARBA" id="ARBA00022553"/>
    </source>
</evidence>
<dbReference type="InterPro" id="IPR036061">
    <property type="entry name" value="CheW-like_dom_sf"/>
</dbReference>
<dbReference type="EC" id="2.7.13.3" evidence="3"/>
<evidence type="ECO:0000256" key="2">
    <source>
        <dbReference type="ARBA" id="ARBA00004496"/>
    </source>
</evidence>
<dbReference type="Gene3D" id="1.20.120.160">
    <property type="entry name" value="HPT domain"/>
    <property type="match status" value="1"/>
</dbReference>
<dbReference type="Gene3D" id="3.30.565.10">
    <property type="entry name" value="Histidine kinase-like ATPase, C-terminal domain"/>
    <property type="match status" value="1"/>
</dbReference>
<evidence type="ECO:0000259" key="15">
    <source>
        <dbReference type="PROSITE" id="PS50109"/>
    </source>
</evidence>
<dbReference type="SMART" id="SM01231">
    <property type="entry name" value="H-kinase_dim"/>
    <property type="match status" value="1"/>
</dbReference>
<dbReference type="SMART" id="SM00387">
    <property type="entry name" value="HATPase_c"/>
    <property type="match status" value="1"/>
</dbReference>
<dbReference type="InterPro" id="IPR004105">
    <property type="entry name" value="CheA-like_dim"/>
</dbReference>
<feature type="domain" description="CheW-like" evidence="16">
    <location>
        <begin position="539"/>
        <end position="674"/>
    </location>
</feature>
<dbReference type="InterPro" id="IPR008207">
    <property type="entry name" value="Sig_transdc_His_kin_Hpt_dom"/>
</dbReference>
<keyword evidence="8" id="KW-0808">Transferase</keyword>
<evidence type="ECO:0000256" key="9">
    <source>
        <dbReference type="ARBA" id="ARBA00022741"/>
    </source>
</evidence>
<evidence type="ECO:0000256" key="11">
    <source>
        <dbReference type="ARBA" id="ARBA00022840"/>
    </source>
</evidence>
<dbReference type="PROSITE" id="PS50851">
    <property type="entry name" value="CHEW"/>
    <property type="match status" value="1"/>
</dbReference>
<feature type="modified residue" description="Phosphohistidine" evidence="14">
    <location>
        <position position="51"/>
    </location>
</feature>
<dbReference type="Pfam" id="PF02518">
    <property type="entry name" value="HATPase_c"/>
    <property type="match status" value="1"/>
</dbReference>
<dbReference type="PANTHER" id="PTHR43395">
    <property type="entry name" value="SENSOR HISTIDINE KINASE CHEA"/>
    <property type="match status" value="1"/>
</dbReference>
<dbReference type="SMART" id="SM00073">
    <property type="entry name" value="HPT"/>
    <property type="match status" value="1"/>
</dbReference>
<keyword evidence="7 14" id="KW-0597">Phosphoprotein</keyword>
<dbReference type="Pfam" id="PF01584">
    <property type="entry name" value="CheW"/>
    <property type="match status" value="1"/>
</dbReference>
<evidence type="ECO:0000259" key="16">
    <source>
        <dbReference type="PROSITE" id="PS50851"/>
    </source>
</evidence>
<sequence length="674" mass="76748">MTEEYINEPMLEMFIYETSLLLEQLEQKMLENESNTSYKEEVINEIFRHMHSIKSSAAMMLFNDISKLAHSIEDLFYVIREEKPMHIEYSLLSDLVFEGIDFIKVEILKIKAGDEATEDSSELIKRIECYLEQLKENNPDLTASTGTNHSQKQQQFYISNNKKIEKSNHKHTYQARVFFDEGCEMENIRAFTIVHHLKDFATELHHEPSDIIESEDSVETIRTTGFLLHFKSNRSYDEMHQFFSQTIFLRDLELIELAPEETEPGTGVQQTPVKVKGQEEYKTVNAAASIISVQVDKLDRLLDLVGEMVIAEAMVTENPDLEGLQLDNFQKAARQLKKITSEIQDMVMAIRMVSLSTTFQKMNRPVRDMSKKLNKEVKLNLIGEETEVDKNIIEHLSDPLMHLIRNSMDHGLESPEEREQKNKPRVGTITLEARNIGSDVLIVIKDDGRGLNRNKILQKAQLNGLLRRPEHEYTDKEIYNMILQPGFSTKEEVTEFSGRGVGMDVVANNVETIGGVLQVDSVEDRGTVITIRIPITLAIVDAMNIRVAGSKYTIPTAYIRESLKPKASDLIVDPNGNEMIMVRGLCYPLIRLHERLHQSTERSNLTNGIIMILENDEKGFCILADELIGQRQVVVKALPSLFQQQSHKVEVLAGCTLLGDGSISLILDIPRLSS</sequence>
<evidence type="ECO:0000256" key="5">
    <source>
        <dbReference type="ARBA" id="ARBA00022490"/>
    </source>
</evidence>
<evidence type="ECO:0000256" key="8">
    <source>
        <dbReference type="ARBA" id="ARBA00022679"/>
    </source>
</evidence>
<dbReference type="SUPFAM" id="SSF47226">
    <property type="entry name" value="Histidine-containing phosphotransfer domain, HPT domain"/>
    <property type="match status" value="1"/>
</dbReference>
<dbReference type="SUPFAM" id="SSF55874">
    <property type="entry name" value="ATPase domain of HSP90 chaperone/DNA topoisomerase II/histidine kinase"/>
    <property type="match status" value="1"/>
</dbReference>
<dbReference type="SMART" id="SM00260">
    <property type="entry name" value="CheW"/>
    <property type="match status" value="1"/>
</dbReference>
<dbReference type="PRINTS" id="PR00344">
    <property type="entry name" value="BCTRLSENSOR"/>
</dbReference>
<dbReference type="RefSeq" id="WP_036652168.1">
    <property type="nucleotide sequence ID" value="NZ_JQCR01000002.1"/>
</dbReference>
<dbReference type="SUPFAM" id="SSF55052">
    <property type="entry name" value="CheY-binding domain of CheA"/>
    <property type="match status" value="1"/>
</dbReference>
<dbReference type="CDD" id="cd16916">
    <property type="entry name" value="HATPase_CheA-like"/>
    <property type="match status" value="1"/>
</dbReference>
<dbReference type="eggNOG" id="COG0643">
    <property type="taxonomic scope" value="Bacteria"/>
</dbReference>
<evidence type="ECO:0000256" key="1">
    <source>
        <dbReference type="ARBA" id="ARBA00000085"/>
    </source>
</evidence>
<dbReference type="InterPro" id="IPR035891">
    <property type="entry name" value="CheY-binding_CheA"/>
</dbReference>
<dbReference type="InterPro" id="IPR004358">
    <property type="entry name" value="Sig_transdc_His_kin-like_C"/>
</dbReference>
<organism evidence="18 19">
    <name type="scientific">Paenibacillus wynnii</name>
    <dbReference type="NCBI Taxonomy" id="268407"/>
    <lineage>
        <taxon>Bacteria</taxon>
        <taxon>Bacillati</taxon>
        <taxon>Bacillota</taxon>
        <taxon>Bacilli</taxon>
        <taxon>Bacillales</taxon>
        <taxon>Paenibacillaceae</taxon>
        <taxon>Paenibacillus</taxon>
    </lineage>
</organism>
<evidence type="ECO:0000256" key="13">
    <source>
        <dbReference type="ARBA" id="ARBA00035100"/>
    </source>
</evidence>
<dbReference type="AlphaFoldDB" id="A0A098MF56"/>
<protein>
    <recommendedName>
        <fullName evidence="4">Chemotaxis protein CheA</fullName>
        <ecNumber evidence="3">2.7.13.3</ecNumber>
    </recommendedName>
</protein>
<feature type="domain" description="HPt" evidence="17">
    <location>
        <begin position="3"/>
        <end position="110"/>
    </location>
</feature>
<dbReference type="InterPro" id="IPR036097">
    <property type="entry name" value="HisK_dim/P_sf"/>
</dbReference>
<evidence type="ECO:0000256" key="14">
    <source>
        <dbReference type="PROSITE-ProRule" id="PRU00110"/>
    </source>
</evidence>
<evidence type="ECO:0000256" key="12">
    <source>
        <dbReference type="ARBA" id="ARBA00023012"/>
    </source>
</evidence>
<comment type="subcellular location">
    <subcellularLocation>
        <location evidence="2">Cytoplasm</location>
    </subcellularLocation>
</comment>
<dbReference type="InterPro" id="IPR037006">
    <property type="entry name" value="CheA-like_homodim_sf"/>
</dbReference>
<evidence type="ECO:0000313" key="19">
    <source>
        <dbReference type="Proteomes" id="UP000029734"/>
    </source>
</evidence>
<proteinExistence type="predicted"/>
<dbReference type="Proteomes" id="UP000029734">
    <property type="component" value="Unassembled WGS sequence"/>
</dbReference>
<dbReference type="GO" id="GO:0006935">
    <property type="term" value="P:chemotaxis"/>
    <property type="evidence" value="ECO:0007669"/>
    <property type="project" value="UniProtKB-KW"/>
</dbReference>
<keyword evidence="5" id="KW-0963">Cytoplasm</keyword>
<evidence type="ECO:0000256" key="4">
    <source>
        <dbReference type="ARBA" id="ARBA00021495"/>
    </source>
</evidence>
<evidence type="ECO:0000313" key="18">
    <source>
        <dbReference type="EMBL" id="KGE20177.1"/>
    </source>
</evidence>
<dbReference type="Pfam" id="PF07194">
    <property type="entry name" value="P2"/>
    <property type="match status" value="1"/>
</dbReference>
<dbReference type="GO" id="GO:0005737">
    <property type="term" value="C:cytoplasm"/>
    <property type="evidence" value="ECO:0007669"/>
    <property type="project" value="UniProtKB-SubCell"/>
</dbReference>
<keyword evidence="10" id="KW-0418">Kinase</keyword>
<dbReference type="STRING" id="268407.PWYN_13180"/>
<comment type="caution">
    <text evidence="18">The sequence shown here is derived from an EMBL/GenBank/DDBJ whole genome shotgun (WGS) entry which is preliminary data.</text>
</comment>
<name>A0A098MF56_9BACL</name>
<dbReference type="EMBL" id="JQCR01000002">
    <property type="protein sequence ID" value="KGE20177.1"/>
    <property type="molecule type" value="Genomic_DNA"/>
</dbReference>
<dbReference type="Gene3D" id="1.10.287.560">
    <property type="entry name" value="Histidine kinase CheA-like, homodimeric domain"/>
    <property type="match status" value="1"/>
</dbReference>
<dbReference type="SUPFAM" id="SSF50341">
    <property type="entry name" value="CheW-like"/>
    <property type="match status" value="1"/>
</dbReference>
<comment type="catalytic activity">
    <reaction evidence="1">
        <text>ATP + protein L-histidine = ADP + protein N-phospho-L-histidine.</text>
        <dbReference type="EC" id="2.7.13.3"/>
    </reaction>
</comment>
<dbReference type="Pfam" id="PF01627">
    <property type="entry name" value="Hpt"/>
    <property type="match status" value="1"/>
</dbReference>
<keyword evidence="9" id="KW-0547">Nucleotide-binding</keyword>
<dbReference type="InterPro" id="IPR010808">
    <property type="entry name" value="CheA_P2-bd"/>
</dbReference>